<dbReference type="AlphaFoldDB" id="A0A8S9R7G6"/>
<evidence type="ECO:0000313" key="2">
    <source>
        <dbReference type="EMBL" id="KAF3558991.1"/>
    </source>
</evidence>
<comment type="caution">
    <text evidence="2">The sequence shown here is derived from an EMBL/GenBank/DDBJ whole genome shotgun (WGS) entry which is preliminary data.</text>
</comment>
<gene>
    <name evidence="2" type="ORF">F2Q69_00012404</name>
</gene>
<name>A0A8S9R7G6_BRACR</name>
<evidence type="ECO:0000256" key="1">
    <source>
        <dbReference type="SAM" id="MobiDB-lite"/>
    </source>
</evidence>
<protein>
    <submittedName>
        <fullName evidence="2">Uncharacterized protein</fullName>
    </submittedName>
</protein>
<organism evidence="2 3">
    <name type="scientific">Brassica cretica</name>
    <name type="common">Mustard</name>
    <dbReference type="NCBI Taxonomy" id="69181"/>
    <lineage>
        <taxon>Eukaryota</taxon>
        <taxon>Viridiplantae</taxon>
        <taxon>Streptophyta</taxon>
        <taxon>Embryophyta</taxon>
        <taxon>Tracheophyta</taxon>
        <taxon>Spermatophyta</taxon>
        <taxon>Magnoliopsida</taxon>
        <taxon>eudicotyledons</taxon>
        <taxon>Gunneridae</taxon>
        <taxon>Pentapetalae</taxon>
        <taxon>rosids</taxon>
        <taxon>malvids</taxon>
        <taxon>Brassicales</taxon>
        <taxon>Brassicaceae</taxon>
        <taxon>Brassiceae</taxon>
        <taxon>Brassica</taxon>
    </lineage>
</organism>
<feature type="region of interest" description="Disordered" evidence="1">
    <location>
        <begin position="35"/>
        <end position="65"/>
    </location>
</feature>
<dbReference type="EMBL" id="QGKX02000996">
    <property type="protein sequence ID" value="KAF3558991.1"/>
    <property type="molecule type" value="Genomic_DNA"/>
</dbReference>
<accession>A0A8S9R7G6</accession>
<reference evidence="2" key="1">
    <citation type="submission" date="2019-12" db="EMBL/GenBank/DDBJ databases">
        <title>Genome sequencing and annotation of Brassica cretica.</title>
        <authorList>
            <person name="Studholme D.J."/>
            <person name="Sarris P."/>
        </authorList>
    </citation>
    <scope>NUCLEOTIDE SEQUENCE</scope>
    <source>
        <strain evidence="2">PFS-109/04</strain>
        <tissue evidence="2">Leaf</tissue>
    </source>
</reference>
<evidence type="ECO:0000313" key="3">
    <source>
        <dbReference type="Proteomes" id="UP000712600"/>
    </source>
</evidence>
<proteinExistence type="predicted"/>
<sequence length="65" mass="7084">MDQDVCCFVLSWSLRNSLTIRTSYAEAVRPMAIRPRRELDNSSTSDLPASGGGETIGGRRRLAAA</sequence>
<dbReference type="Proteomes" id="UP000712600">
    <property type="component" value="Unassembled WGS sequence"/>
</dbReference>